<dbReference type="PANTHER" id="PTHR47429">
    <property type="entry name" value="PROTEIN TWIN LOV 1"/>
    <property type="match status" value="1"/>
</dbReference>
<dbReference type="PROSITE" id="PS50113">
    <property type="entry name" value="PAC"/>
    <property type="match status" value="1"/>
</dbReference>
<dbReference type="InterPro" id="IPR002645">
    <property type="entry name" value="STAS_dom"/>
</dbReference>
<name>A0ABS2P9P3_9BACL</name>
<feature type="domain" description="PAS" evidence="4">
    <location>
        <begin position="4"/>
        <end position="77"/>
    </location>
</feature>
<evidence type="ECO:0000313" key="7">
    <source>
        <dbReference type="EMBL" id="MBM7632119.1"/>
    </source>
</evidence>
<reference evidence="7 8" key="1">
    <citation type="submission" date="2021-01" db="EMBL/GenBank/DDBJ databases">
        <title>Genomic Encyclopedia of Type Strains, Phase IV (KMG-IV): sequencing the most valuable type-strain genomes for metagenomic binning, comparative biology and taxonomic classification.</title>
        <authorList>
            <person name="Goeker M."/>
        </authorList>
    </citation>
    <scope>NUCLEOTIDE SEQUENCE [LARGE SCALE GENOMIC DNA]</scope>
    <source>
        <strain evidence="7 8">DSM 25540</strain>
    </source>
</reference>
<dbReference type="SUPFAM" id="SSF55785">
    <property type="entry name" value="PYP-like sensor domain (PAS domain)"/>
    <property type="match status" value="1"/>
</dbReference>
<dbReference type="InterPro" id="IPR001610">
    <property type="entry name" value="PAC"/>
</dbReference>
<organism evidence="7 8">
    <name type="scientific">Geomicrobium sediminis</name>
    <dbReference type="NCBI Taxonomy" id="1347788"/>
    <lineage>
        <taxon>Bacteria</taxon>
        <taxon>Bacillati</taxon>
        <taxon>Bacillota</taxon>
        <taxon>Bacilli</taxon>
        <taxon>Bacillales</taxon>
        <taxon>Geomicrobium</taxon>
    </lineage>
</organism>
<dbReference type="SMART" id="SM00091">
    <property type="entry name" value="PAS"/>
    <property type="match status" value="1"/>
</dbReference>
<dbReference type="SUPFAM" id="SSF52091">
    <property type="entry name" value="SpoIIaa-like"/>
    <property type="match status" value="1"/>
</dbReference>
<keyword evidence="2" id="KW-0288">FMN</keyword>
<dbReference type="InterPro" id="IPR036513">
    <property type="entry name" value="STAS_dom_sf"/>
</dbReference>
<dbReference type="EMBL" id="JAFBEC010000003">
    <property type="protein sequence ID" value="MBM7632119.1"/>
    <property type="molecule type" value="Genomic_DNA"/>
</dbReference>
<dbReference type="SMART" id="SM00086">
    <property type="entry name" value="PAC"/>
    <property type="match status" value="1"/>
</dbReference>
<dbReference type="PROSITE" id="PS50801">
    <property type="entry name" value="STAS"/>
    <property type="match status" value="1"/>
</dbReference>
<evidence type="ECO:0000313" key="8">
    <source>
        <dbReference type="Proteomes" id="UP000741863"/>
    </source>
</evidence>
<dbReference type="PROSITE" id="PS50112">
    <property type="entry name" value="PAS"/>
    <property type="match status" value="1"/>
</dbReference>
<feature type="domain" description="STAS" evidence="6">
    <location>
        <begin position="141"/>
        <end position="253"/>
    </location>
</feature>
<comment type="caution">
    <text evidence="7">The sequence shown here is derived from an EMBL/GenBank/DDBJ whole genome shotgun (WGS) entry which is preliminary data.</text>
</comment>
<dbReference type="InterPro" id="IPR000700">
    <property type="entry name" value="PAS-assoc_C"/>
</dbReference>
<sequence length="256" mass="28996">MLNNTNVIIEALNYTRAGVLITDPSLEDNPIVYTNQGFVDMTGYTKEDIIGKNCRFLQGEETDRSEVARLREGIKNKTSVFVEFINYKKDGTKFWNSLSVDSLYMEDEGKHYFVGVQRDVTERKEIELNYQKSLEEVKSLAFPIVPLLDGIAVLPLIGEMSEERFQSIFRDASAYVGETKVETFILDVSGLTKLRNYEMEGILKLKSVLSLLGTEMQLSGVSTDMAIQAVNLTDIKNHNIKTATSVKHILERLLKH</sequence>
<dbReference type="CDD" id="cd00130">
    <property type="entry name" value="PAS"/>
    <property type="match status" value="1"/>
</dbReference>
<evidence type="ECO:0000259" key="4">
    <source>
        <dbReference type="PROSITE" id="PS50112"/>
    </source>
</evidence>
<accession>A0ABS2P9P3</accession>
<gene>
    <name evidence="7" type="ORF">JOD17_001212</name>
</gene>
<dbReference type="Gene3D" id="3.30.450.20">
    <property type="entry name" value="PAS domain"/>
    <property type="match status" value="1"/>
</dbReference>
<feature type="domain" description="PAC" evidence="5">
    <location>
        <begin position="78"/>
        <end position="132"/>
    </location>
</feature>
<keyword evidence="8" id="KW-1185">Reference proteome</keyword>
<dbReference type="PANTHER" id="PTHR47429:SF2">
    <property type="entry name" value="PROTEIN TWIN LOV 1"/>
    <property type="match status" value="1"/>
</dbReference>
<proteinExistence type="predicted"/>
<dbReference type="Gene3D" id="3.30.750.24">
    <property type="entry name" value="STAS domain"/>
    <property type="match status" value="1"/>
</dbReference>
<dbReference type="InterPro" id="IPR035965">
    <property type="entry name" value="PAS-like_dom_sf"/>
</dbReference>
<evidence type="ECO:0000256" key="3">
    <source>
        <dbReference type="ARBA" id="ARBA00022991"/>
    </source>
</evidence>
<protein>
    <submittedName>
        <fullName evidence="7">PAS domain S-box-containing protein</fullName>
    </submittedName>
</protein>
<evidence type="ECO:0000259" key="5">
    <source>
        <dbReference type="PROSITE" id="PS50113"/>
    </source>
</evidence>
<keyword evidence="3" id="KW-0157">Chromophore</keyword>
<dbReference type="CDD" id="cd07041">
    <property type="entry name" value="STAS_RsbR_RsbS_like"/>
    <property type="match status" value="1"/>
</dbReference>
<dbReference type="RefSeq" id="WP_204696215.1">
    <property type="nucleotide sequence ID" value="NZ_JAFBEC010000003.1"/>
</dbReference>
<dbReference type="Pfam" id="PF13426">
    <property type="entry name" value="PAS_9"/>
    <property type="match status" value="1"/>
</dbReference>
<evidence type="ECO:0000256" key="1">
    <source>
        <dbReference type="ARBA" id="ARBA00022630"/>
    </source>
</evidence>
<evidence type="ECO:0000256" key="2">
    <source>
        <dbReference type="ARBA" id="ARBA00022643"/>
    </source>
</evidence>
<dbReference type="InterPro" id="IPR000014">
    <property type="entry name" value="PAS"/>
</dbReference>
<keyword evidence="1" id="KW-0285">Flavoprotein</keyword>
<dbReference type="Proteomes" id="UP000741863">
    <property type="component" value="Unassembled WGS sequence"/>
</dbReference>
<dbReference type="NCBIfam" id="TIGR00229">
    <property type="entry name" value="sensory_box"/>
    <property type="match status" value="1"/>
</dbReference>
<evidence type="ECO:0000259" key="6">
    <source>
        <dbReference type="PROSITE" id="PS50801"/>
    </source>
</evidence>